<dbReference type="PROSITE" id="PS00622">
    <property type="entry name" value="HTH_LUXR_1"/>
    <property type="match status" value="1"/>
</dbReference>
<keyword evidence="2" id="KW-0067">ATP-binding</keyword>
<accession>A0A8J4DYT3</accession>
<dbReference type="RefSeq" id="WP_203987459.1">
    <property type="nucleotide sequence ID" value="NZ_BOPG01000006.1"/>
</dbReference>
<dbReference type="SUPFAM" id="SSF48452">
    <property type="entry name" value="TPR-like"/>
    <property type="match status" value="1"/>
</dbReference>
<dbReference type="PROSITE" id="PS50043">
    <property type="entry name" value="HTH_LUXR_2"/>
    <property type="match status" value="1"/>
</dbReference>
<dbReference type="Gene3D" id="1.10.10.10">
    <property type="entry name" value="Winged helix-like DNA-binding domain superfamily/Winged helix DNA-binding domain"/>
    <property type="match status" value="1"/>
</dbReference>
<dbReference type="Proteomes" id="UP000612585">
    <property type="component" value="Unassembled WGS sequence"/>
</dbReference>
<evidence type="ECO:0000259" key="3">
    <source>
        <dbReference type="PROSITE" id="PS50043"/>
    </source>
</evidence>
<dbReference type="InterPro" id="IPR027417">
    <property type="entry name" value="P-loop_NTPase"/>
</dbReference>
<dbReference type="Pfam" id="PF00196">
    <property type="entry name" value="GerE"/>
    <property type="match status" value="1"/>
</dbReference>
<dbReference type="GO" id="GO:0003677">
    <property type="term" value="F:DNA binding"/>
    <property type="evidence" value="ECO:0007669"/>
    <property type="project" value="InterPro"/>
</dbReference>
<dbReference type="PANTHER" id="PTHR16305:SF35">
    <property type="entry name" value="TRANSCRIPTIONAL ACTIVATOR DOMAIN"/>
    <property type="match status" value="1"/>
</dbReference>
<dbReference type="PRINTS" id="PR00038">
    <property type="entry name" value="HTHLUXR"/>
</dbReference>
<evidence type="ECO:0000256" key="2">
    <source>
        <dbReference type="ARBA" id="ARBA00022840"/>
    </source>
</evidence>
<dbReference type="EMBL" id="BOPG01000006">
    <property type="protein sequence ID" value="GIJ53367.1"/>
    <property type="molecule type" value="Genomic_DNA"/>
</dbReference>
<dbReference type="Gene3D" id="1.25.40.10">
    <property type="entry name" value="Tetratricopeptide repeat domain"/>
    <property type="match status" value="1"/>
</dbReference>
<organism evidence="4 5">
    <name type="scientific">Virgisporangium aurantiacum</name>
    <dbReference type="NCBI Taxonomy" id="175570"/>
    <lineage>
        <taxon>Bacteria</taxon>
        <taxon>Bacillati</taxon>
        <taxon>Actinomycetota</taxon>
        <taxon>Actinomycetes</taxon>
        <taxon>Micromonosporales</taxon>
        <taxon>Micromonosporaceae</taxon>
        <taxon>Virgisporangium</taxon>
    </lineage>
</organism>
<keyword evidence="5" id="KW-1185">Reference proteome</keyword>
<dbReference type="GO" id="GO:0005524">
    <property type="term" value="F:ATP binding"/>
    <property type="evidence" value="ECO:0007669"/>
    <property type="project" value="UniProtKB-KW"/>
</dbReference>
<gene>
    <name evidence="4" type="ORF">Vau01_008830</name>
</gene>
<dbReference type="SUPFAM" id="SSF46894">
    <property type="entry name" value="C-terminal effector domain of the bipartite response regulators"/>
    <property type="match status" value="1"/>
</dbReference>
<name>A0A8J4DYT3_9ACTN</name>
<dbReference type="CDD" id="cd06170">
    <property type="entry name" value="LuxR_C_like"/>
    <property type="match status" value="1"/>
</dbReference>
<dbReference type="GO" id="GO:0005737">
    <property type="term" value="C:cytoplasm"/>
    <property type="evidence" value="ECO:0007669"/>
    <property type="project" value="TreeGrafter"/>
</dbReference>
<dbReference type="GO" id="GO:0006355">
    <property type="term" value="P:regulation of DNA-templated transcription"/>
    <property type="evidence" value="ECO:0007669"/>
    <property type="project" value="InterPro"/>
</dbReference>
<dbReference type="InterPro" id="IPR036388">
    <property type="entry name" value="WH-like_DNA-bd_sf"/>
</dbReference>
<comment type="caution">
    <text evidence="4">The sequence shown here is derived from an EMBL/GenBank/DDBJ whole genome shotgun (WGS) entry which is preliminary data.</text>
</comment>
<dbReference type="GO" id="GO:0004016">
    <property type="term" value="F:adenylate cyclase activity"/>
    <property type="evidence" value="ECO:0007669"/>
    <property type="project" value="TreeGrafter"/>
</dbReference>
<dbReference type="SMART" id="SM00421">
    <property type="entry name" value="HTH_LUXR"/>
    <property type="match status" value="1"/>
</dbReference>
<keyword evidence="1" id="KW-0547">Nucleotide-binding</keyword>
<reference evidence="4" key="1">
    <citation type="submission" date="2021-01" db="EMBL/GenBank/DDBJ databases">
        <title>Whole genome shotgun sequence of Virgisporangium aurantiacum NBRC 16421.</title>
        <authorList>
            <person name="Komaki H."/>
            <person name="Tamura T."/>
        </authorList>
    </citation>
    <scope>NUCLEOTIDE SEQUENCE</scope>
    <source>
        <strain evidence="4">NBRC 16421</strain>
    </source>
</reference>
<dbReference type="SUPFAM" id="SSF52540">
    <property type="entry name" value="P-loop containing nucleoside triphosphate hydrolases"/>
    <property type="match status" value="1"/>
</dbReference>
<sequence length="854" mass="90173">MQKIMLRGRATAKDEISALLAGAAAGRGGARLFHGDPGIGRSALLRFAASEAVDFAVVELFSGDAVSAALSSPSEPVGDPFARAVAALDAVRAVARRQPLLICVDDAHDLDRETRGVLGFLARRLDGERVAVIITCEGGEPVLAGIPHHRLEPLDRDASRQVVEDLMASRDDDLGPQLAAIAEGNPLALAELVQHVRLTGTVPATLPPTSRLRRLYRARLATLPEPTRRLLLLAAADPDLDATELTRAATESGLDVTGLEPAERAGLITAAGRIEFSQPLVRTVVYHEADAAARRAVHSSLAATLTASNMILRRNLHLAAASTGVDAGLAKALEDAAATAAHGPASIALERAAELTVEPGAAARRLVAAAERAWLGGEPHRTKLLLGRVPEDLRTGAADQLIGEIELTAGAARPAERTLLRAAARLTERDRHRALAALLRAGEAACLAGDYARYPAIAGRAGALRQPNEPPALELVFEQFAGQAALFQGRLAAAVGPLKRVFSLATSLDDARALTSASGAAILLGDDVRAGRLATRAAEVARATGDRAVLPQALEYAAVAEFALGRYPAATAMLLEGLRVARETGQERLISTNLGTLAVLAAITGDRPTCLLRVREVRSQPFVGVRPTALVEWALAAIDLFDGPTAPALRRLRSVVRPGGDLVLRVAAAPHYVEAAVRTGDRAAARRAVEEFDPWAASTGSGGWLALAARSRALAAPDLGEANEHFEAALGFHAAGFERARTELLFGERLRGAGVDARQHLRSALELFEAYDAGPWRDRAAAALRSIDASALPAASGDLTAQQLQIARMVADGATNQEVAARLFLSRRTVEYHLRNIYLRLGVRSRVELVRLVS</sequence>
<feature type="domain" description="HTH luxR-type" evidence="3">
    <location>
        <begin position="792"/>
        <end position="854"/>
    </location>
</feature>
<dbReference type="InterPro" id="IPR016032">
    <property type="entry name" value="Sig_transdc_resp-reg_C-effctor"/>
</dbReference>
<evidence type="ECO:0000313" key="5">
    <source>
        <dbReference type="Proteomes" id="UP000612585"/>
    </source>
</evidence>
<evidence type="ECO:0000256" key="1">
    <source>
        <dbReference type="ARBA" id="ARBA00022741"/>
    </source>
</evidence>
<evidence type="ECO:0000313" key="4">
    <source>
        <dbReference type="EMBL" id="GIJ53367.1"/>
    </source>
</evidence>
<dbReference type="InterPro" id="IPR011990">
    <property type="entry name" value="TPR-like_helical_dom_sf"/>
</dbReference>
<dbReference type="Gene3D" id="3.40.50.300">
    <property type="entry name" value="P-loop containing nucleotide triphosphate hydrolases"/>
    <property type="match status" value="1"/>
</dbReference>
<proteinExistence type="predicted"/>
<protein>
    <submittedName>
        <fullName evidence="4">Helix-turn-helix transcriptional regulator</fullName>
    </submittedName>
</protein>
<dbReference type="PANTHER" id="PTHR16305">
    <property type="entry name" value="TESTICULAR SOLUBLE ADENYLYL CYCLASE"/>
    <property type="match status" value="1"/>
</dbReference>
<dbReference type="InterPro" id="IPR000792">
    <property type="entry name" value="Tscrpt_reg_LuxR_C"/>
</dbReference>
<dbReference type="AlphaFoldDB" id="A0A8J4DYT3"/>